<evidence type="ECO:0000313" key="8">
    <source>
        <dbReference type="Proteomes" id="UP000694383"/>
    </source>
</evidence>
<dbReference type="GO" id="GO:0009986">
    <property type="term" value="C:cell surface"/>
    <property type="evidence" value="ECO:0007669"/>
    <property type="project" value="TreeGrafter"/>
</dbReference>
<evidence type="ECO:0000313" key="7">
    <source>
        <dbReference type="Ensembl" id="ENSOSIP00000027147.1"/>
    </source>
</evidence>
<organism evidence="7 8">
    <name type="scientific">Oryzias sinensis</name>
    <name type="common">Chinese medaka</name>
    <dbReference type="NCBI Taxonomy" id="183150"/>
    <lineage>
        <taxon>Eukaryota</taxon>
        <taxon>Metazoa</taxon>
        <taxon>Chordata</taxon>
        <taxon>Craniata</taxon>
        <taxon>Vertebrata</taxon>
        <taxon>Euteleostomi</taxon>
        <taxon>Actinopterygii</taxon>
        <taxon>Neopterygii</taxon>
        <taxon>Teleostei</taxon>
        <taxon>Neoteleostei</taxon>
        <taxon>Acanthomorphata</taxon>
        <taxon>Ovalentaria</taxon>
        <taxon>Atherinomorphae</taxon>
        <taxon>Beloniformes</taxon>
        <taxon>Adrianichthyidae</taxon>
        <taxon>Oryziinae</taxon>
        <taxon>Oryzias</taxon>
    </lineage>
</organism>
<reference evidence="7" key="1">
    <citation type="submission" date="2025-08" db="UniProtKB">
        <authorList>
            <consortium name="Ensembl"/>
        </authorList>
    </citation>
    <scope>IDENTIFICATION</scope>
</reference>
<keyword evidence="5" id="KW-0472">Membrane</keyword>
<keyword evidence="8" id="KW-1185">Reference proteome</keyword>
<evidence type="ECO:0000256" key="2">
    <source>
        <dbReference type="ARBA" id="ARBA00011016"/>
    </source>
</evidence>
<dbReference type="GO" id="GO:0016020">
    <property type="term" value="C:membrane"/>
    <property type="evidence" value="ECO:0007669"/>
    <property type="project" value="UniProtKB-SubCell"/>
</dbReference>
<proteinExistence type="inferred from homology"/>
<dbReference type="PANTHER" id="PTHR23412:SF18">
    <property type="entry name" value="OTOANCORIN"/>
    <property type="match status" value="1"/>
</dbReference>
<dbReference type="Pfam" id="PF06060">
    <property type="entry name" value="Mesothelin"/>
    <property type="match status" value="2"/>
</dbReference>
<dbReference type="InterPro" id="IPR010335">
    <property type="entry name" value="Mesothelin"/>
</dbReference>
<evidence type="ECO:0000256" key="5">
    <source>
        <dbReference type="ARBA" id="ARBA00023136"/>
    </source>
</evidence>
<dbReference type="InterPro" id="IPR026664">
    <property type="entry name" value="Stereocilin-rel"/>
</dbReference>
<reference evidence="7" key="2">
    <citation type="submission" date="2025-09" db="UniProtKB">
        <authorList>
            <consortium name="Ensembl"/>
        </authorList>
    </citation>
    <scope>IDENTIFICATION</scope>
</reference>
<dbReference type="Ensembl" id="ENSOSIT00000028623.1">
    <property type="protein sequence ID" value="ENSOSIP00000027147.1"/>
    <property type="gene ID" value="ENSOSIG00000014263.1"/>
</dbReference>
<evidence type="ECO:0000256" key="1">
    <source>
        <dbReference type="ARBA" id="ARBA00004370"/>
    </source>
</evidence>
<dbReference type="GeneTree" id="ENSGT00950000182957"/>
<dbReference type="Proteomes" id="UP000694383">
    <property type="component" value="Unplaced"/>
</dbReference>
<evidence type="ECO:0000256" key="4">
    <source>
        <dbReference type="ARBA" id="ARBA00022889"/>
    </source>
</evidence>
<dbReference type="AlphaFoldDB" id="A0A8C7YEX6"/>
<keyword evidence="3" id="KW-0732">Signal</keyword>
<evidence type="ECO:0000256" key="3">
    <source>
        <dbReference type="ARBA" id="ARBA00022729"/>
    </source>
</evidence>
<protein>
    <submittedName>
        <fullName evidence="7">Uncharacterized protein</fullName>
    </submittedName>
</protein>
<name>A0A8C7YEX6_9TELE</name>
<keyword evidence="6" id="KW-0325">Glycoprotein</keyword>
<sequence>MLLASTVTQQTFVQQVHIYIVVNVPDILATVIPPALLVFPQGTADLNMLNKKTWTPEQITVLVFLCVFQRRLSPYMLQGFTCSGIQNMKKSMILQLIRACRPRDNRPKVVLKESQLTCMYNQLPCLLISSFLFSFLLIHYRSQDIQKNNCRSYFSELGTADFSVVSSVLNKAPQLFREATTCLGINNKSLSKDNVEVLGNMVCTLDGSYIVNSDPYILEKLKACKDFSNSQVAAMETLLVSGNTPYGYEHYILVIHYKNKKIWNISTIDTLGALMKPEDGTWTTEQSKTIITKYLYTSENTLGTTELNMINSYLCSLDIDTLKTINTESIRNAKTLNVTYCSREQKRVLYEITNTSFRTYRKSSAGNFYDLIKGYLGQNHILI</sequence>
<evidence type="ECO:0000256" key="6">
    <source>
        <dbReference type="ARBA" id="ARBA00023180"/>
    </source>
</evidence>
<accession>A0A8C7YEX6</accession>
<comment type="similarity">
    <text evidence="2">Belongs to the mesothelin family.</text>
</comment>
<dbReference type="PANTHER" id="PTHR23412">
    <property type="entry name" value="STEREOCILIN RELATED"/>
    <property type="match status" value="1"/>
</dbReference>
<keyword evidence="4" id="KW-0130">Cell adhesion</keyword>
<comment type="subcellular location">
    <subcellularLocation>
        <location evidence="1">Membrane</location>
    </subcellularLocation>
</comment>
<dbReference type="GO" id="GO:0007160">
    <property type="term" value="P:cell-matrix adhesion"/>
    <property type="evidence" value="ECO:0007669"/>
    <property type="project" value="TreeGrafter"/>
</dbReference>